<evidence type="ECO:0000313" key="4">
    <source>
        <dbReference type="Proteomes" id="UP000034805"/>
    </source>
</evidence>
<feature type="signal peptide" evidence="2">
    <location>
        <begin position="1"/>
        <end position="29"/>
    </location>
</feature>
<dbReference type="GO" id="GO:0005178">
    <property type="term" value="F:integrin binding"/>
    <property type="evidence" value="ECO:0007669"/>
    <property type="project" value="TreeGrafter"/>
</dbReference>
<evidence type="ECO:0000313" key="3">
    <source>
        <dbReference type="EMBL" id="KPP56743.1"/>
    </source>
</evidence>
<dbReference type="PANTHER" id="PTHR23220">
    <property type="entry name" value="INTEGRIN ALPHA"/>
    <property type="match status" value="1"/>
</dbReference>
<dbReference type="GO" id="GO:0008305">
    <property type="term" value="C:integrin complex"/>
    <property type="evidence" value="ECO:0007669"/>
    <property type="project" value="TreeGrafter"/>
</dbReference>
<gene>
    <name evidence="3" type="ORF">Z043_125607</name>
</gene>
<dbReference type="GO" id="GO:0007229">
    <property type="term" value="P:integrin-mediated signaling pathway"/>
    <property type="evidence" value="ECO:0007669"/>
    <property type="project" value="TreeGrafter"/>
</dbReference>
<evidence type="ECO:0008006" key="5">
    <source>
        <dbReference type="Google" id="ProtNLM"/>
    </source>
</evidence>
<dbReference type="PROSITE" id="PS51470">
    <property type="entry name" value="FG_GAP"/>
    <property type="match status" value="2"/>
</dbReference>
<evidence type="ECO:0000256" key="1">
    <source>
        <dbReference type="PROSITE-ProRule" id="PRU00803"/>
    </source>
</evidence>
<dbReference type="EMBL" id="JARO02019251">
    <property type="protein sequence ID" value="KPP56743.1"/>
    <property type="molecule type" value="Genomic_DNA"/>
</dbReference>
<feature type="repeat" description="FG-GAP" evidence="1">
    <location>
        <begin position="108"/>
        <end position="168"/>
    </location>
</feature>
<dbReference type="InterPro" id="IPR028994">
    <property type="entry name" value="Integrin_alpha_N"/>
</dbReference>
<protein>
    <recommendedName>
        <fullName evidence="5">Integrin alpha-5-like</fullName>
    </recommendedName>
</protein>
<sequence>MEQQRTLCWLRTPIAVLLLLLSRTERCDAFNLDAEKPSVYSGPPGSYFGFSVDFFKPDDRQLNVLIGAPKANTSASAVVERGAVYSCPWQSSAACRQIPFDTTDDRTNPEGLQMEFKSNQWFGATVRSDGEHILACAPLYQWSTFGYVEREPVGTCFIKKGGTIVEYSPCRSGTASSAGFLNVLHRVN</sequence>
<name>A0A0P7XV17_SCLFO</name>
<dbReference type="GO" id="GO:0007160">
    <property type="term" value="P:cell-matrix adhesion"/>
    <property type="evidence" value="ECO:0007669"/>
    <property type="project" value="TreeGrafter"/>
</dbReference>
<evidence type="ECO:0000256" key="2">
    <source>
        <dbReference type="SAM" id="SignalP"/>
    </source>
</evidence>
<dbReference type="GO" id="GO:0098609">
    <property type="term" value="P:cell-cell adhesion"/>
    <property type="evidence" value="ECO:0007669"/>
    <property type="project" value="TreeGrafter"/>
</dbReference>
<dbReference type="Gene3D" id="2.130.10.130">
    <property type="entry name" value="Integrin alpha, N-terminal"/>
    <property type="match status" value="1"/>
</dbReference>
<dbReference type="GO" id="GO:0033627">
    <property type="term" value="P:cell adhesion mediated by integrin"/>
    <property type="evidence" value="ECO:0007669"/>
    <property type="project" value="TreeGrafter"/>
</dbReference>
<organism evidence="3 4">
    <name type="scientific">Scleropages formosus</name>
    <name type="common">Asian bonytongue</name>
    <name type="synonym">Osteoglossum formosum</name>
    <dbReference type="NCBI Taxonomy" id="113540"/>
    <lineage>
        <taxon>Eukaryota</taxon>
        <taxon>Metazoa</taxon>
        <taxon>Chordata</taxon>
        <taxon>Craniata</taxon>
        <taxon>Vertebrata</taxon>
        <taxon>Euteleostomi</taxon>
        <taxon>Actinopterygii</taxon>
        <taxon>Neopterygii</taxon>
        <taxon>Teleostei</taxon>
        <taxon>Osteoglossocephala</taxon>
        <taxon>Osteoglossomorpha</taxon>
        <taxon>Osteoglossiformes</taxon>
        <taxon>Osteoglossidae</taxon>
        <taxon>Scleropages</taxon>
    </lineage>
</organism>
<dbReference type="GO" id="GO:0009897">
    <property type="term" value="C:external side of plasma membrane"/>
    <property type="evidence" value="ECO:0007669"/>
    <property type="project" value="TreeGrafter"/>
</dbReference>
<dbReference type="GO" id="GO:0001525">
    <property type="term" value="P:angiogenesis"/>
    <property type="evidence" value="ECO:0007669"/>
    <property type="project" value="TreeGrafter"/>
</dbReference>
<keyword evidence="2" id="KW-0732">Signal</keyword>
<feature type="repeat" description="FG-GAP" evidence="1">
    <location>
        <begin position="31"/>
        <end position="96"/>
    </location>
</feature>
<accession>A0A0P7XV17</accession>
<dbReference type="SMART" id="SM00191">
    <property type="entry name" value="Int_alpha"/>
    <property type="match status" value="1"/>
</dbReference>
<dbReference type="InterPro" id="IPR013519">
    <property type="entry name" value="Int_alpha_beta-p"/>
</dbReference>
<proteinExistence type="predicted"/>
<dbReference type="SUPFAM" id="SSF69318">
    <property type="entry name" value="Integrin alpha N-terminal domain"/>
    <property type="match status" value="1"/>
</dbReference>
<comment type="caution">
    <text evidence="3">The sequence shown here is derived from an EMBL/GenBank/DDBJ whole genome shotgun (WGS) entry which is preliminary data.</text>
</comment>
<reference evidence="3 4" key="1">
    <citation type="submission" date="2015-08" db="EMBL/GenBank/DDBJ databases">
        <title>The genome of the Asian arowana (Scleropages formosus).</title>
        <authorList>
            <person name="Tan M.H."/>
            <person name="Gan H.M."/>
            <person name="Croft L.J."/>
            <person name="Austin C.M."/>
        </authorList>
    </citation>
    <scope>NUCLEOTIDE SEQUENCE [LARGE SCALE GENOMIC DNA]</scope>
    <source>
        <strain evidence="3">Aro1</strain>
    </source>
</reference>
<dbReference type="Proteomes" id="UP000034805">
    <property type="component" value="Unassembled WGS sequence"/>
</dbReference>
<dbReference type="PANTHER" id="PTHR23220:SF4">
    <property type="entry name" value="INTEGRIN ALPHA-V"/>
    <property type="match status" value="1"/>
</dbReference>
<feature type="chain" id="PRO_5006145675" description="Integrin alpha-5-like" evidence="2">
    <location>
        <begin position="30"/>
        <end position="188"/>
    </location>
</feature>
<dbReference type="AlphaFoldDB" id="A0A0P7XV17"/>